<comment type="similarity">
    <text evidence="2">Belongs to the thioester dehydratase family. FabZ subfamily.</text>
</comment>
<dbReference type="InterPro" id="IPR013114">
    <property type="entry name" value="FabA_FabZ"/>
</dbReference>
<dbReference type="PANTHER" id="PTHR30272:SF1">
    <property type="entry name" value="3-HYDROXYACYL-[ACYL-CARRIER-PROTEIN] DEHYDRATASE"/>
    <property type="match status" value="1"/>
</dbReference>
<dbReference type="FunFam" id="3.10.129.10:FF:000001">
    <property type="entry name" value="3-hydroxyacyl-[acyl-carrier-protein] dehydratase FabZ"/>
    <property type="match status" value="1"/>
</dbReference>
<dbReference type="GO" id="GO:0005737">
    <property type="term" value="C:cytoplasm"/>
    <property type="evidence" value="ECO:0007669"/>
    <property type="project" value="UniProtKB-SubCell"/>
</dbReference>
<dbReference type="PANTHER" id="PTHR30272">
    <property type="entry name" value="3-HYDROXYACYL-[ACYL-CARRIER-PROTEIN] DEHYDRATASE"/>
    <property type="match status" value="1"/>
</dbReference>
<keyword evidence="8" id="KW-0443">Lipid metabolism</keyword>
<keyword evidence="6" id="KW-0444">Lipid biosynthesis</keyword>
<evidence type="ECO:0000256" key="5">
    <source>
        <dbReference type="ARBA" id="ARBA00022490"/>
    </source>
</evidence>
<proteinExistence type="inferred from homology"/>
<accession>A0A7C3C1M3</accession>
<evidence type="ECO:0000256" key="7">
    <source>
        <dbReference type="ARBA" id="ARBA00022556"/>
    </source>
</evidence>
<evidence type="ECO:0000256" key="1">
    <source>
        <dbReference type="ARBA" id="ARBA00004496"/>
    </source>
</evidence>
<evidence type="ECO:0000256" key="3">
    <source>
        <dbReference type="ARBA" id="ARBA00013167"/>
    </source>
</evidence>
<protein>
    <recommendedName>
        <fullName evidence="4">3-hydroxyacyl-[acyl-carrier-protein] dehydratase FabZ</fullName>
        <ecNumber evidence="3">4.2.1.59</ecNumber>
    </recommendedName>
    <alternativeName>
        <fullName evidence="11">(3R)-hydroxymyristoyl-[acyl-carrier-protein] dehydratase</fullName>
    </alternativeName>
    <alternativeName>
        <fullName evidence="12">Beta-hydroxyacyl-ACP dehydratase</fullName>
    </alternativeName>
</protein>
<dbReference type="Proteomes" id="UP000886042">
    <property type="component" value="Unassembled WGS sequence"/>
</dbReference>
<evidence type="ECO:0000256" key="6">
    <source>
        <dbReference type="ARBA" id="ARBA00022516"/>
    </source>
</evidence>
<comment type="subcellular location">
    <subcellularLocation>
        <location evidence="1">Cytoplasm</location>
    </subcellularLocation>
</comment>
<evidence type="ECO:0000256" key="10">
    <source>
        <dbReference type="ARBA" id="ARBA00025049"/>
    </source>
</evidence>
<name>A0A7C3C1M3_9PROT</name>
<dbReference type="EC" id="4.2.1.59" evidence="3"/>
<evidence type="ECO:0000256" key="9">
    <source>
        <dbReference type="ARBA" id="ARBA00023239"/>
    </source>
</evidence>
<dbReference type="EMBL" id="DRMN01000217">
    <property type="protein sequence ID" value="HFB54919.1"/>
    <property type="molecule type" value="Genomic_DNA"/>
</dbReference>
<evidence type="ECO:0000256" key="8">
    <source>
        <dbReference type="ARBA" id="ARBA00023098"/>
    </source>
</evidence>
<organism evidence="13">
    <name type="scientific">Hellea balneolensis</name>
    <dbReference type="NCBI Taxonomy" id="287478"/>
    <lineage>
        <taxon>Bacteria</taxon>
        <taxon>Pseudomonadati</taxon>
        <taxon>Pseudomonadota</taxon>
        <taxon>Alphaproteobacteria</taxon>
        <taxon>Maricaulales</taxon>
        <taxon>Robiginitomaculaceae</taxon>
        <taxon>Hellea</taxon>
    </lineage>
</organism>
<dbReference type="GO" id="GO:0009245">
    <property type="term" value="P:lipid A biosynthetic process"/>
    <property type="evidence" value="ECO:0007669"/>
    <property type="project" value="UniProtKB-KW"/>
</dbReference>
<comment type="caution">
    <text evidence="13">The sequence shown here is derived from an EMBL/GenBank/DDBJ whole genome shotgun (WGS) entry which is preliminary data.</text>
</comment>
<keyword evidence="5" id="KW-0963">Cytoplasm</keyword>
<evidence type="ECO:0000256" key="12">
    <source>
        <dbReference type="ARBA" id="ARBA00032213"/>
    </source>
</evidence>
<evidence type="ECO:0000256" key="4">
    <source>
        <dbReference type="ARBA" id="ARBA00017176"/>
    </source>
</evidence>
<dbReference type="GO" id="GO:0019171">
    <property type="term" value="F:(3R)-hydroxyacyl-[acyl-carrier-protein] dehydratase activity"/>
    <property type="evidence" value="ECO:0007669"/>
    <property type="project" value="UniProtKB-EC"/>
</dbReference>
<dbReference type="GO" id="GO:0016020">
    <property type="term" value="C:membrane"/>
    <property type="evidence" value="ECO:0007669"/>
    <property type="project" value="GOC"/>
</dbReference>
<dbReference type="CDD" id="cd01288">
    <property type="entry name" value="FabZ"/>
    <property type="match status" value="1"/>
</dbReference>
<keyword evidence="9 13" id="KW-0456">Lyase</keyword>
<evidence type="ECO:0000313" key="13">
    <source>
        <dbReference type="EMBL" id="HFB54919.1"/>
    </source>
</evidence>
<dbReference type="AlphaFoldDB" id="A0A7C3C1M3"/>
<reference evidence="13" key="1">
    <citation type="journal article" date="2020" name="mSystems">
        <title>Genome- and Community-Level Interaction Insights into Carbon Utilization and Element Cycling Functions of Hydrothermarchaeota in Hydrothermal Sediment.</title>
        <authorList>
            <person name="Zhou Z."/>
            <person name="Liu Y."/>
            <person name="Xu W."/>
            <person name="Pan J."/>
            <person name="Luo Z.H."/>
            <person name="Li M."/>
        </authorList>
    </citation>
    <scope>NUCLEOTIDE SEQUENCE [LARGE SCALE GENOMIC DNA]</scope>
    <source>
        <strain evidence="13">HyVt-489</strain>
    </source>
</reference>
<dbReference type="InterPro" id="IPR029069">
    <property type="entry name" value="HotDog_dom_sf"/>
</dbReference>
<dbReference type="Pfam" id="PF07977">
    <property type="entry name" value="FabA"/>
    <property type="match status" value="1"/>
</dbReference>
<evidence type="ECO:0000256" key="11">
    <source>
        <dbReference type="ARBA" id="ARBA00029890"/>
    </source>
</evidence>
<comment type="function">
    <text evidence="10">Involved in unsaturated fatty acids biosynthesis. Catalyzes the dehydration of short chain beta-hydroxyacyl-ACPs and long chain saturated and unsaturated beta-hydroxyacyl-ACPs.</text>
</comment>
<keyword evidence="7" id="KW-0441">Lipid A biosynthesis</keyword>
<dbReference type="SUPFAM" id="SSF54637">
    <property type="entry name" value="Thioesterase/thiol ester dehydrase-isomerase"/>
    <property type="match status" value="1"/>
</dbReference>
<evidence type="ECO:0000256" key="2">
    <source>
        <dbReference type="ARBA" id="ARBA00009174"/>
    </source>
</evidence>
<sequence>MNLCVRLQPYKNFPRKKAKSVANTLADAPFGRKIIEKFLPHRQPMLLLDRVIEVSEDGIIAELDIRDDQFFFQGHFPNNPIMPGVLIVEAIAQAGALLGALLAEYDTKSHLFAFTGVENAKFRRQVKPNETLCVRAEIVKKRRSLYKFNGTAHVNNQLVASVSFSASLIETA</sequence>
<dbReference type="Gene3D" id="3.10.129.10">
    <property type="entry name" value="Hotdog Thioesterase"/>
    <property type="match status" value="1"/>
</dbReference>
<dbReference type="NCBIfam" id="NF000582">
    <property type="entry name" value="PRK00006.1"/>
    <property type="match status" value="1"/>
</dbReference>
<gene>
    <name evidence="13" type="primary">fabZ</name>
    <name evidence="13" type="ORF">ENJ46_03260</name>
</gene>